<comment type="caution">
    <text evidence="1">The sequence shown here is derived from an EMBL/GenBank/DDBJ whole genome shotgun (WGS) entry which is preliminary data.</text>
</comment>
<dbReference type="Proteomes" id="UP000518266">
    <property type="component" value="Unassembled WGS sequence"/>
</dbReference>
<evidence type="ECO:0000313" key="1">
    <source>
        <dbReference type="EMBL" id="KAF3855432.1"/>
    </source>
</evidence>
<keyword evidence="2" id="KW-1185">Reference proteome</keyword>
<evidence type="ECO:0000313" key="2">
    <source>
        <dbReference type="Proteomes" id="UP000518266"/>
    </source>
</evidence>
<proteinExistence type="predicted"/>
<organism evidence="1 2">
    <name type="scientific">Dissostichus mawsoni</name>
    <name type="common">Antarctic cod</name>
    <dbReference type="NCBI Taxonomy" id="36200"/>
    <lineage>
        <taxon>Eukaryota</taxon>
        <taxon>Metazoa</taxon>
        <taxon>Chordata</taxon>
        <taxon>Craniata</taxon>
        <taxon>Vertebrata</taxon>
        <taxon>Euteleostomi</taxon>
        <taxon>Actinopterygii</taxon>
        <taxon>Neopterygii</taxon>
        <taxon>Teleostei</taxon>
        <taxon>Neoteleostei</taxon>
        <taxon>Acanthomorphata</taxon>
        <taxon>Eupercaria</taxon>
        <taxon>Perciformes</taxon>
        <taxon>Notothenioidei</taxon>
        <taxon>Nototheniidae</taxon>
        <taxon>Dissostichus</taxon>
    </lineage>
</organism>
<gene>
    <name evidence="1" type="ORF">F7725_023486</name>
</gene>
<reference evidence="1 2" key="1">
    <citation type="submission" date="2020-03" db="EMBL/GenBank/DDBJ databases">
        <title>Dissostichus mawsoni Genome sequencing and assembly.</title>
        <authorList>
            <person name="Park H."/>
        </authorList>
    </citation>
    <scope>NUCLEOTIDE SEQUENCE [LARGE SCALE GENOMIC DNA]</scope>
    <source>
        <strain evidence="1">DM0001</strain>
        <tissue evidence="1">Muscle</tissue>
    </source>
</reference>
<name>A0A7J5Z0U3_DISMA</name>
<accession>A0A7J5Z0U3</accession>
<dbReference type="EMBL" id="JAAKFY010000007">
    <property type="protein sequence ID" value="KAF3855432.1"/>
    <property type="molecule type" value="Genomic_DNA"/>
</dbReference>
<sequence length="59" mass="6641">MLEVHADGRLRHLQVGQAAEFDGDASDGTPLDPLHQMCHIPDAENNHNNVFKCIQIKHR</sequence>
<dbReference type="AlphaFoldDB" id="A0A7J5Z0U3"/>
<protein>
    <submittedName>
        <fullName evidence="1">Uncharacterized protein</fullName>
    </submittedName>
</protein>